<organism evidence="2 3">
    <name type="scientific">Methylophilus medardicus</name>
    <dbReference type="NCBI Taxonomy" id="2588534"/>
    <lineage>
        <taxon>Bacteria</taxon>
        <taxon>Pseudomonadati</taxon>
        <taxon>Pseudomonadota</taxon>
        <taxon>Betaproteobacteria</taxon>
        <taxon>Nitrosomonadales</taxon>
        <taxon>Methylophilaceae</taxon>
        <taxon>Methylophilus</taxon>
    </lineage>
</organism>
<evidence type="ECO:0008006" key="4">
    <source>
        <dbReference type="Google" id="ProtNLM"/>
    </source>
</evidence>
<sequence length="231" mass="24788">MPYSPLHAASTPKPLLRQTGIVLFFALLALAVMSIAGVALIRSVDTNALLSGNMVFRQSASTATNVALEGIAQNVAKSITLAASINHQPAQGYYASCSQFDVQPNALVCDGSRLTTMTWSDANSRLAPTQTDGNDEIRNGIDRQGNEIRYVVERMCSYTDAEINAGNAISDASRCMMASSPSNGENCSHNVNNLELFKQCIASADSPLYRITLRIAGPKNTITFMQSFVSN</sequence>
<proteinExistence type="predicted"/>
<dbReference type="Proteomes" id="UP000311008">
    <property type="component" value="Chromosome"/>
</dbReference>
<dbReference type="RefSeq" id="WP_140001924.1">
    <property type="nucleotide sequence ID" value="NZ_CP040946.1"/>
</dbReference>
<dbReference type="EMBL" id="CP040946">
    <property type="protein sequence ID" value="QDC43144.1"/>
    <property type="molecule type" value="Genomic_DNA"/>
</dbReference>
<protein>
    <recommendedName>
        <fullName evidence="4">Pilus assembly protein PilX</fullName>
    </recommendedName>
</protein>
<keyword evidence="1" id="KW-0812">Transmembrane</keyword>
<dbReference type="AlphaFoldDB" id="A0A5B8CPI6"/>
<keyword evidence="1" id="KW-1133">Transmembrane helix</keyword>
<feature type="transmembrane region" description="Helical" evidence="1">
    <location>
        <begin position="20"/>
        <end position="41"/>
    </location>
</feature>
<dbReference type="KEGG" id="mmec:FIU01_00475"/>
<name>A0A5B8CPI6_9PROT</name>
<keyword evidence="3" id="KW-1185">Reference proteome</keyword>
<evidence type="ECO:0000313" key="2">
    <source>
        <dbReference type="EMBL" id="QDC43144.1"/>
    </source>
</evidence>
<keyword evidence="1" id="KW-0472">Membrane</keyword>
<accession>A0A5B8CPI6</accession>
<evidence type="ECO:0000313" key="3">
    <source>
        <dbReference type="Proteomes" id="UP000311008"/>
    </source>
</evidence>
<gene>
    <name evidence="2" type="ORF">FIU01_00475</name>
</gene>
<evidence type="ECO:0000256" key="1">
    <source>
        <dbReference type="SAM" id="Phobius"/>
    </source>
</evidence>
<dbReference type="OrthoDB" id="5954007at2"/>
<reference evidence="3" key="1">
    <citation type="journal article" date="2019" name="ISME J.">
        <title>Evolution in action: habitat transition from sediment to the pelagial leads to genome streamlining in Methylophilaceae.</title>
        <authorList>
            <person name="Salcher M."/>
            <person name="Schaefle D."/>
            <person name="Kaspar M."/>
            <person name="Neuenschwander S.M."/>
            <person name="Ghai R."/>
        </authorList>
    </citation>
    <scope>NUCLEOTIDE SEQUENCE [LARGE SCALE GENOMIC DNA]</scope>
    <source>
        <strain evidence="3">MMS-M-51</strain>
    </source>
</reference>